<evidence type="ECO:0000256" key="2">
    <source>
        <dbReference type="SAM" id="Phobius"/>
    </source>
</evidence>
<keyword evidence="2" id="KW-0472">Membrane</keyword>
<feature type="compositionally biased region" description="Low complexity" evidence="1">
    <location>
        <begin position="17"/>
        <end position="27"/>
    </location>
</feature>
<feature type="transmembrane region" description="Helical" evidence="2">
    <location>
        <begin position="69"/>
        <end position="88"/>
    </location>
</feature>
<sequence>MDERQRTTGDQEPEMTRQAFRRQQQQTRRNRFGRQPDQDEPRDPQGLGRSTSDQDPESRHRRFAHKLDFVIIILVILIIAVLCVMRFVD</sequence>
<dbReference type="Proteomes" id="UP001057025">
    <property type="component" value="Chromosome"/>
</dbReference>
<evidence type="ECO:0000313" key="3">
    <source>
        <dbReference type="EMBL" id="USS87265.1"/>
    </source>
</evidence>
<proteinExistence type="predicted"/>
<protein>
    <submittedName>
        <fullName evidence="3">Uncharacterized protein</fullName>
    </submittedName>
</protein>
<dbReference type="RefSeq" id="WP_252796563.1">
    <property type="nucleotide sequence ID" value="NZ_CP097118.1"/>
</dbReference>
<gene>
    <name evidence="3" type="ORF">M3M39_03860</name>
</gene>
<name>A0ABY5BQ78_9LACO</name>
<reference evidence="3" key="1">
    <citation type="submission" date="2022-05" db="EMBL/GenBank/DDBJ databases">
        <authorList>
            <person name="Oliphant S.A."/>
            <person name="Watson-Haigh N.S."/>
            <person name="Sumby K.M."/>
            <person name="Gardner J.M."/>
            <person name="Jiranek V."/>
        </authorList>
    </citation>
    <scope>NUCLEOTIDE SEQUENCE</scope>
    <source>
        <strain evidence="3">KI11_C11</strain>
    </source>
</reference>
<dbReference type="EMBL" id="CP097118">
    <property type="protein sequence ID" value="USS87265.1"/>
    <property type="molecule type" value="Genomic_DNA"/>
</dbReference>
<keyword evidence="2" id="KW-1133">Transmembrane helix</keyword>
<organism evidence="3 4">
    <name type="scientific">Fructilactobacillus hinvesii</name>
    <dbReference type="NCBI Taxonomy" id="2940300"/>
    <lineage>
        <taxon>Bacteria</taxon>
        <taxon>Bacillati</taxon>
        <taxon>Bacillota</taxon>
        <taxon>Bacilli</taxon>
        <taxon>Lactobacillales</taxon>
        <taxon>Lactobacillaceae</taxon>
        <taxon>Fructilactobacillus</taxon>
    </lineage>
</organism>
<evidence type="ECO:0000256" key="1">
    <source>
        <dbReference type="SAM" id="MobiDB-lite"/>
    </source>
</evidence>
<evidence type="ECO:0000313" key="4">
    <source>
        <dbReference type="Proteomes" id="UP001057025"/>
    </source>
</evidence>
<feature type="compositionally biased region" description="Basic and acidic residues" evidence="1">
    <location>
        <begin position="34"/>
        <end position="43"/>
    </location>
</feature>
<keyword evidence="2" id="KW-0812">Transmembrane</keyword>
<keyword evidence="4" id="KW-1185">Reference proteome</keyword>
<feature type="region of interest" description="Disordered" evidence="1">
    <location>
        <begin position="1"/>
        <end position="59"/>
    </location>
</feature>
<accession>A0ABY5BQ78</accession>